<evidence type="ECO:0000259" key="1">
    <source>
        <dbReference type="PROSITE" id="PS50878"/>
    </source>
</evidence>
<comment type="caution">
    <text evidence="2">The sequence shown here is derived from an EMBL/GenBank/DDBJ whole genome shotgun (WGS) entry which is preliminary data.</text>
</comment>
<dbReference type="InterPro" id="IPR043128">
    <property type="entry name" value="Rev_trsase/Diguanyl_cyclase"/>
</dbReference>
<dbReference type="Proteomes" id="UP000192356">
    <property type="component" value="Unassembled WGS sequence"/>
</dbReference>
<dbReference type="Pfam" id="PF00078">
    <property type="entry name" value="RVT_1"/>
    <property type="match status" value="1"/>
</dbReference>
<dbReference type="VEuPathDB" id="MicrosporidiaDB:HERIO_2216"/>
<dbReference type="Gene3D" id="3.30.70.270">
    <property type="match status" value="1"/>
</dbReference>
<dbReference type="InterPro" id="IPR000477">
    <property type="entry name" value="RT_dom"/>
</dbReference>
<evidence type="ECO:0000313" key="2">
    <source>
        <dbReference type="EMBL" id="ORD95786.1"/>
    </source>
</evidence>
<dbReference type="AlphaFoldDB" id="A0A1X0Q7Q7"/>
<name>A0A1X0Q7Q7_9MICR</name>
<keyword evidence="3" id="KW-1185">Reference proteome</keyword>
<accession>A0A1X0Q7Q7</accession>
<feature type="domain" description="Reverse transcriptase" evidence="1">
    <location>
        <begin position="1"/>
        <end position="67"/>
    </location>
</feature>
<protein>
    <submittedName>
        <fullName evidence="2">POL5</fullName>
    </submittedName>
</protein>
<dbReference type="EMBL" id="LVKB01000183">
    <property type="protein sequence ID" value="ORD95786.1"/>
    <property type="molecule type" value="Genomic_DNA"/>
</dbReference>
<dbReference type="InterPro" id="IPR043502">
    <property type="entry name" value="DNA/RNA_pol_sf"/>
</dbReference>
<dbReference type="PROSITE" id="PS50878">
    <property type="entry name" value="RT_POL"/>
    <property type="match status" value="1"/>
</dbReference>
<gene>
    <name evidence="2" type="primary">POL5</name>
    <name evidence="2" type="ORF">HERIO_2216</name>
</gene>
<dbReference type="VEuPathDB" id="MicrosporidiaDB:A0H76_2279"/>
<sequence length="98" mass="11457">MYIVLSKHIGKNVQVYMNDIIMATETIDQHYEILNDVLLTLVRFCLQISQSKSVFLQRSIIFLGYKIFDGKIFIVDVTYSTNTHETVCDLFHTKHKNN</sequence>
<organism evidence="2 3">
    <name type="scientific">Hepatospora eriocheir</name>
    <dbReference type="NCBI Taxonomy" id="1081669"/>
    <lineage>
        <taxon>Eukaryota</taxon>
        <taxon>Fungi</taxon>
        <taxon>Fungi incertae sedis</taxon>
        <taxon>Microsporidia</taxon>
        <taxon>Hepatosporidae</taxon>
        <taxon>Hepatospora</taxon>
    </lineage>
</organism>
<dbReference type="SUPFAM" id="SSF56672">
    <property type="entry name" value="DNA/RNA polymerases"/>
    <property type="match status" value="1"/>
</dbReference>
<reference evidence="2 3" key="1">
    <citation type="journal article" date="2017" name="Environ. Microbiol.">
        <title>Decay of the glycolytic pathway and adaptation to intranuclear parasitism within Enterocytozoonidae microsporidia.</title>
        <authorList>
            <person name="Wiredu Boakye D."/>
            <person name="Jaroenlak P."/>
            <person name="Prachumwat A."/>
            <person name="Williams T.A."/>
            <person name="Bateman K.S."/>
            <person name="Itsathitphaisarn O."/>
            <person name="Sritunyalucksana K."/>
            <person name="Paszkiewicz K.H."/>
            <person name="Moore K.A."/>
            <person name="Stentiford G.D."/>
            <person name="Williams B.A."/>
        </authorList>
    </citation>
    <scope>NUCLEOTIDE SEQUENCE [LARGE SCALE GENOMIC DNA]</scope>
    <source>
        <strain evidence="2 3">GB1</strain>
    </source>
</reference>
<proteinExistence type="predicted"/>
<evidence type="ECO:0000313" key="3">
    <source>
        <dbReference type="Proteomes" id="UP000192356"/>
    </source>
</evidence>
<dbReference type="OrthoDB" id="2283961at2759"/>